<comment type="caution">
    <text evidence="2">The sequence shown here is derived from an EMBL/GenBank/DDBJ whole genome shotgun (WGS) entry which is preliminary data.</text>
</comment>
<protein>
    <recommendedName>
        <fullName evidence="4">Gliding motility-associated C-terminal domain-containing protein</fullName>
    </recommendedName>
</protein>
<feature type="signal peptide" evidence="1">
    <location>
        <begin position="1"/>
        <end position="19"/>
    </location>
</feature>
<sequence length="723" mass="80597">MTNRLLLIFSALLTTSAVAQTSFDEKQTTASNVRLTVTNLGTFGNAFRGYRDGSGDPSCEYPAGSGIEHLFESGIWIGGLENGGNVRVSTSAYDAPQGYAAGRAGFEFTAQPGSALEVRSTLLDNPNYTPQAVSHQDYISEFSDNEITVPGTNIPIQNHINPMGVSVRMETYNWNYRFSDFFVIVNLVFTNNSQNYYDDTYLALWANTVVRNINITPAGSGGSTFYSQGGNGYIDSLNMAYCYDATGDEGFTDSYIAQKFLGAEDKYGFHHPNIDSSYNSVTGQMELDTDNKVHYNAWVFNNSSQALFYFPQDDNQRYQKMGDGLNENPCWDDPSGAACQQGAGIDIQDMLSSSGNRSDLLSVGPFRRFEPGDEIRVSFAFVLAPKKNDGNPNASNTPEQKEILVNNADWAQTAYNGEDVNFNGILDDGEDRDGNGEITRFILPSPPETPRTKVVPSENKIDIYWSDNSETSVDPITQKIDFEGYKIYLSRLGFDVTGTPDLARDFVLISQYDKAGNDLFYETGFDAVRLDEPVTFEGDTTTYYYLYTIENVQNGWQNAVAVTAFDEGNPESNLESLESSFLANDFRAFAGTTPNEDMDKNEPFVYPNPYYAGSSWEGRSSFQEESRKLIFANLPRRCVIRIYTSAGDFIDEIRHDENYSGNDIRWFETFGSENSDENVFSGGEHAWDLLSRDSQIISRGLYMFSVEDLETGEAFNGQFVIIK</sequence>
<dbReference type="RefSeq" id="WP_151694330.1">
    <property type="nucleotide sequence ID" value="NZ_BMGX01000001.1"/>
</dbReference>
<keyword evidence="1" id="KW-0732">Signal</keyword>
<dbReference type="EMBL" id="WBVQ01000003">
    <property type="protein sequence ID" value="KAB2815295.1"/>
    <property type="molecule type" value="Genomic_DNA"/>
</dbReference>
<dbReference type="OrthoDB" id="9804605at2"/>
<feature type="chain" id="PRO_5026838616" description="Gliding motility-associated C-terminal domain-containing protein" evidence="1">
    <location>
        <begin position="20"/>
        <end position="723"/>
    </location>
</feature>
<accession>A0A6L3ZDH7</accession>
<dbReference type="AlphaFoldDB" id="A0A6L3ZDH7"/>
<evidence type="ECO:0000256" key="1">
    <source>
        <dbReference type="SAM" id="SignalP"/>
    </source>
</evidence>
<evidence type="ECO:0000313" key="2">
    <source>
        <dbReference type="EMBL" id="KAB2815295.1"/>
    </source>
</evidence>
<proteinExistence type="predicted"/>
<dbReference type="Proteomes" id="UP000484164">
    <property type="component" value="Unassembled WGS sequence"/>
</dbReference>
<gene>
    <name evidence="2" type="ORF">F8C82_14480</name>
</gene>
<keyword evidence="3" id="KW-1185">Reference proteome</keyword>
<reference evidence="2 3" key="1">
    <citation type="submission" date="2019-10" db="EMBL/GenBank/DDBJ databases">
        <title>Genome sequence of Phaeocystidibacter marisrubri JCM30614 (type strain).</title>
        <authorList>
            <person name="Bowman J.P."/>
        </authorList>
    </citation>
    <scope>NUCLEOTIDE SEQUENCE [LARGE SCALE GENOMIC DNA]</scope>
    <source>
        <strain evidence="2 3">JCM 30614</strain>
    </source>
</reference>
<organism evidence="2 3">
    <name type="scientific">Phaeocystidibacter marisrubri</name>
    <dbReference type="NCBI Taxonomy" id="1577780"/>
    <lineage>
        <taxon>Bacteria</taxon>
        <taxon>Pseudomonadati</taxon>
        <taxon>Bacteroidota</taxon>
        <taxon>Flavobacteriia</taxon>
        <taxon>Flavobacteriales</taxon>
        <taxon>Phaeocystidibacteraceae</taxon>
        <taxon>Phaeocystidibacter</taxon>
    </lineage>
</organism>
<evidence type="ECO:0008006" key="4">
    <source>
        <dbReference type="Google" id="ProtNLM"/>
    </source>
</evidence>
<evidence type="ECO:0000313" key="3">
    <source>
        <dbReference type="Proteomes" id="UP000484164"/>
    </source>
</evidence>
<name>A0A6L3ZDH7_9FLAO</name>